<keyword evidence="3" id="KW-1185">Reference proteome</keyword>
<sequence>MAQNRSEFIFAVVAAAVLPFVVLVTLPLLFVLVVKEGCSELDVGDSPLRVNMLHVKKVLNGST</sequence>
<evidence type="ECO:0000313" key="2">
    <source>
        <dbReference type="EMBL" id="PSB31233.1"/>
    </source>
</evidence>
<keyword evidence="1" id="KW-0472">Membrane</keyword>
<reference evidence="3" key="1">
    <citation type="submission" date="2018-02" db="EMBL/GenBank/DDBJ databases">
        <authorList>
            <person name="Moore K."/>
            <person name="Momper L."/>
        </authorList>
    </citation>
    <scope>NUCLEOTIDE SEQUENCE [LARGE SCALE GENOMIC DNA]</scope>
    <source>
        <strain evidence="3">ULC18</strain>
    </source>
</reference>
<name>A0A2T1EEW4_9CYAN</name>
<evidence type="ECO:0000256" key="1">
    <source>
        <dbReference type="SAM" id="Phobius"/>
    </source>
</evidence>
<feature type="transmembrane region" description="Helical" evidence="1">
    <location>
        <begin position="7"/>
        <end position="33"/>
    </location>
</feature>
<reference evidence="2 3" key="2">
    <citation type="submission" date="2018-03" db="EMBL/GenBank/DDBJ databases">
        <title>The ancient ancestry and fast evolution of plastids.</title>
        <authorList>
            <person name="Moore K.R."/>
            <person name="Magnabosco C."/>
            <person name="Momper L."/>
            <person name="Gold D.A."/>
            <person name="Bosak T."/>
            <person name="Fournier G.P."/>
        </authorList>
    </citation>
    <scope>NUCLEOTIDE SEQUENCE [LARGE SCALE GENOMIC DNA]</scope>
    <source>
        <strain evidence="2 3">ULC18</strain>
    </source>
</reference>
<dbReference type="Proteomes" id="UP000239576">
    <property type="component" value="Unassembled WGS sequence"/>
</dbReference>
<comment type="caution">
    <text evidence="2">The sequence shown here is derived from an EMBL/GenBank/DDBJ whole genome shotgun (WGS) entry which is preliminary data.</text>
</comment>
<dbReference type="AlphaFoldDB" id="A0A2T1EEW4"/>
<keyword evidence="1" id="KW-1133">Transmembrane helix</keyword>
<protein>
    <submittedName>
        <fullName evidence="2">Uncharacterized protein</fullName>
    </submittedName>
</protein>
<dbReference type="EMBL" id="PVWK01000040">
    <property type="protein sequence ID" value="PSB31233.1"/>
    <property type="molecule type" value="Genomic_DNA"/>
</dbReference>
<proteinExistence type="predicted"/>
<evidence type="ECO:0000313" key="3">
    <source>
        <dbReference type="Proteomes" id="UP000239576"/>
    </source>
</evidence>
<organism evidence="2 3">
    <name type="scientific">Stenomitos frigidus ULC18</name>
    <dbReference type="NCBI Taxonomy" id="2107698"/>
    <lineage>
        <taxon>Bacteria</taxon>
        <taxon>Bacillati</taxon>
        <taxon>Cyanobacteriota</taxon>
        <taxon>Cyanophyceae</taxon>
        <taxon>Leptolyngbyales</taxon>
        <taxon>Leptolyngbyaceae</taxon>
        <taxon>Stenomitos</taxon>
    </lineage>
</organism>
<accession>A0A2T1EEW4</accession>
<dbReference type="RefSeq" id="WP_106255709.1">
    <property type="nucleotide sequence ID" value="NZ_CAWNSW010000084.1"/>
</dbReference>
<gene>
    <name evidence="2" type="ORF">C7B82_07635</name>
</gene>
<keyword evidence="1" id="KW-0812">Transmembrane</keyword>